<name>A0A255Z7K8_9SPHN</name>
<protein>
    <submittedName>
        <fullName evidence="2">Uncharacterized protein</fullName>
    </submittedName>
</protein>
<evidence type="ECO:0000313" key="3">
    <source>
        <dbReference type="Proteomes" id="UP000216991"/>
    </source>
</evidence>
<keyword evidence="1" id="KW-1133">Transmembrane helix</keyword>
<dbReference type="AlphaFoldDB" id="A0A255Z7K8"/>
<dbReference type="EMBL" id="NOXT01000039">
    <property type="protein sequence ID" value="OYQ36875.1"/>
    <property type="molecule type" value="Genomic_DNA"/>
</dbReference>
<proteinExistence type="predicted"/>
<evidence type="ECO:0000256" key="1">
    <source>
        <dbReference type="SAM" id="Phobius"/>
    </source>
</evidence>
<feature type="transmembrane region" description="Helical" evidence="1">
    <location>
        <begin position="76"/>
        <end position="95"/>
    </location>
</feature>
<keyword evidence="1" id="KW-0472">Membrane</keyword>
<dbReference type="OrthoDB" id="9904101at2"/>
<comment type="caution">
    <text evidence="2">The sequence shown here is derived from an EMBL/GenBank/DDBJ whole genome shotgun (WGS) entry which is preliminary data.</text>
</comment>
<dbReference type="Proteomes" id="UP000216991">
    <property type="component" value="Unassembled WGS sequence"/>
</dbReference>
<reference evidence="2 3" key="1">
    <citation type="submission" date="2017-07" db="EMBL/GenBank/DDBJ databases">
        <title>Sandarakinorhabdus cyanobacteriorum sp. nov., a novel bacterium isolated from cyanobacterial aggregates in a eutrophic lake.</title>
        <authorList>
            <person name="Cai H."/>
        </authorList>
    </citation>
    <scope>NUCLEOTIDE SEQUENCE [LARGE SCALE GENOMIC DNA]</scope>
    <source>
        <strain evidence="2 3">TH057</strain>
    </source>
</reference>
<evidence type="ECO:0000313" key="2">
    <source>
        <dbReference type="EMBL" id="OYQ36875.1"/>
    </source>
</evidence>
<organism evidence="2 3">
    <name type="scientific">Sandarakinorhabdus cyanobacteriorum</name>
    <dbReference type="NCBI Taxonomy" id="1981098"/>
    <lineage>
        <taxon>Bacteria</taxon>
        <taxon>Pseudomonadati</taxon>
        <taxon>Pseudomonadota</taxon>
        <taxon>Alphaproteobacteria</taxon>
        <taxon>Sphingomonadales</taxon>
        <taxon>Sphingosinicellaceae</taxon>
        <taxon>Sandarakinorhabdus</taxon>
    </lineage>
</organism>
<sequence length="96" mass="10375">MPTNTILLMRTSLWLLLSVAALIASFWLMLVVVSGFSIWTTESNVAGLTLQTGLLVSPVALFFGLKLSKHSDGLTVVLFAFSWSVVSAALVTLGFW</sequence>
<feature type="transmembrane region" description="Helical" evidence="1">
    <location>
        <begin position="12"/>
        <end position="39"/>
    </location>
</feature>
<gene>
    <name evidence="2" type="ORF">CHU93_00785</name>
</gene>
<feature type="transmembrane region" description="Helical" evidence="1">
    <location>
        <begin position="45"/>
        <end position="64"/>
    </location>
</feature>
<accession>A0A255Z7K8</accession>
<keyword evidence="1" id="KW-0812">Transmembrane</keyword>
<keyword evidence="3" id="KW-1185">Reference proteome</keyword>